<evidence type="ECO:0000256" key="2">
    <source>
        <dbReference type="ARBA" id="ARBA00008879"/>
    </source>
</evidence>
<dbReference type="FunFam" id="1.10.260.40:FF:000001">
    <property type="entry name" value="POU domain protein"/>
    <property type="match status" value="1"/>
</dbReference>
<protein>
    <recommendedName>
        <fullName evidence="11">POU domain protein</fullName>
    </recommendedName>
</protein>
<evidence type="ECO:0000256" key="11">
    <source>
        <dbReference type="RuleBase" id="RU361194"/>
    </source>
</evidence>
<feature type="region of interest" description="Disordered" evidence="12">
    <location>
        <begin position="54"/>
        <end position="73"/>
    </location>
</feature>
<evidence type="ECO:0000256" key="12">
    <source>
        <dbReference type="SAM" id="MobiDB-lite"/>
    </source>
</evidence>
<dbReference type="PROSITE" id="PS00035">
    <property type="entry name" value="POU_1"/>
    <property type="match status" value="1"/>
</dbReference>
<evidence type="ECO:0000256" key="8">
    <source>
        <dbReference type="ARBA" id="ARBA00023242"/>
    </source>
</evidence>
<evidence type="ECO:0000256" key="9">
    <source>
        <dbReference type="PROSITE-ProRule" id="PRU00108"/>
    </source>
</evidence>
<evidence type="ECO:0000313" key="16">
    <source>
        <dbReference type="RefSeq" id="XP_030647960.1"/>
    </source>
</evidence>
<evidence type="ECO:0000259" key="14">
    <source>
        <dbReference type="PROSITE" id="PS51179"/>
    </source>
</evidence>
<dbReference type="PRINTS" id="PR00028">
    <property type="entry name" value="POUDOMAIN"/>
</dbReference>
<evidence type="ECO:0000256" key="10">
    <source>
        <dbReference type="RuleBase" id="RU000682"/>
    </source>
</evidence>
<dbReference type="OrthoDB" id="6358449at2759"/>
<dbReference type="InterPro" id="IPR001356">
    <property type="entry name" value="HD"/>
</dbReference>
<dbReference type="CDD" id="cd00086">
    <property type="entry name" value="homeodomain"/>
    <property type="match status" value="1"/>
</dbReference>
<dbReference type="SUPFAM" id="SSF46689">
    <property type="entry name" value="Homeodomain-like"/>
    <property type="match status" value="1"/>
</dbReference>
<feature type="compositionally biased region" description="Pro residues" evidence="12">
    <location>
        <begin position="407"/>
        <end position="426"/>
    </location>
</feature>
<dbReference type="InterPro" id="IPR013847">
    <property type="entry name" value="POU"/>
</dbReference>
<dbReference type="SMART" id="SM00352">
    <property type="entry name" value="POU"/>
    <property type="match status" value="1"/>
</dbReference>
<dbReference type="PANTHER" id="PTHR11636:SF46">
    <property type="entry name" value="POU DOMAIN, CLASS 2, TRANSCRIPTION FACTOR 2"/>
    <property type="match status" value="1"/>
</dbReference>
<feature type="domain" description="POU-specific" evidence="14">
    <location>
        <begin position="181"/>
        <end position="255"/>
    </location>
</feature>
<feature type="region of interest" description="Disordered" evidence="12">
    <location>
        <begin position="512"/>
        <end position="560"/>
    </location>
</feature>
<name>A0A6J2WUI6_CHACN</name>
<dbReference type="AlphaFoldDB" id="A0A6J2WUI6"/>
<gene>
    <name evidence="16" type="primary">pou2f2a</name>
</gene>
<dbReference type="CTD" id="100537384"/>
<dbReference type="Proteomes" id="UP000504632">
    <property type="component" value="Chromosome 1"/>
</dbReference>
<dbReference type="PRINTS" id="PR00029">
    <property type="entry name" value="OCTAMER"/>
</dbReference>
<keyword evidence="7 11" id="KW-0804">Transcription</keyword>
<evidence type="ECO:0000259" key="13">
    <source>
        <dbReference type="PROSITE" id="PS50071"/>
    </source>
</evidence>
<organism evidence="15 16">
    <name type="scientific">Chanos chanos</name>
    <name type="common">Milkfish</name>
    <name type="synonym">Mugil chanos</name>
    <dbReference type="NCBI Taxonomy" id="29144"/>
    <lineage>
        <taxon>Eukaryota</taxon>
        <taxon>Metazoa</taxon>
        <taxon>Chordata</taxon>
        <taxon>Craniata</taxon>
        <taxon>Vertebrata</taxon>
        <taxon>Euteleostomi</taxon>
        <taxon>Actinopterygii</taxon>
        <taxon>Neopterygii</taxon>
        <taxon>Teleostei</taxon>
        <taxon>Ostariophysi</taxon>
        <taxon>Gonorynchiformes</taxon>
        <taxon>Chanidae</taxon>
        <taxon>Chanos</taxon>
    </lineage>
</organism>
<evidence type="ECO:0000256" key="7">
    <source>
        <dbReference type="ARBA" id="ARBA00023163"/>
    </source>
</evidence>
<dbReference type="PROSITE" id="PS51179">
    <property type="entry name" value="POU_3"/>
    <property type="match status" value="1"/>
</dbReference>
<evidence type="ECO:0000256" key="5">
    <source>
        <dbReference type="ARBA" id="ARBA00023125"/>
    </source>
</evidence>
<feature type="compositionally biased region" description="Low complexity" evidence="12">
    <location>
        <begin position="375"/>
        <end position="395"/>
    </location>
</feature>
<evidence type="ECO:0000256" key="1">
    <source>
        <dbReference type="ARBA" id="ARBA00004123"/>
    </source>
</evidence>
<dbReference type="InParanoid" id="A0A6J2WUI6"/>
<dbReference type="InterPro" id="IPR050255">
    <property type="entry name" value="POU_domain_TF"/>
</dbReference>
<dbReference type="GO" id="GO:0000978">
    <property type="term" value="F:RNA polymerase II cis-regulatory region sequence-specific DNA binding"/>
    <property type="evidence" value="ECO:0007669"/>
    <property type="project" value="TreeGrafter"/>
</dbReference>
<keyword evidence="8 9" id="KW-0539">Nucleus</keyword>
<dbReference type="RefSeq" id="XP_030647960.1">
    <property type="nucleotide sequence ID" value="XM_030792100.1"/>
</dbReference>
<proteinExistence type="inferred from homology"/>
<dbReference type="PROSITE" id="PS50071">
    <property type="entry name" value="HOMEOBOX_2"/>
    <property type="match status" value="1"/>
</dbReference>
<comment type="similarity">
    <text evidence="3">Belongs to the POU transcription factor family. Class-3 subfamily.</text>
</comment>
<dbReference type="PANTHER" id="PTHR11636">
    <property type="entry name" value="POU DOMAIN"/>
    <property type="match status" value="1"/>
</dbReference>
<feature type="region of interest" description="Disordered" evidence="12">
    <location>
        <begin position="339"/>
        <end position="438"/>
    </location>
</feature>
<keyword evidence="5 9" id="KW-0238">DNA-binding</keyword>
<dbReference type="Gene3D" id="1.10.260.40">
    <property type="entry name" value="lambda repressor-like DNA-binding domains"/>
    <property type="match status" value="1"/>
</dbReference>
<dbReference type="SMART" id="SM00389">
    <property type="entry name" value="HOX"/>
    <property type="match status" value="1"/>
</dbReference>
<feature type="compositionally biased region" description="Pro residues" evidence="12">
    <location>
        <begin position="64"/>
        <end position="73"/>
    </location>
</feature>
<keyword evidence="15" id="KW-1185">Reference proteome</keyword>
<evidence type="ECO:0000313" key="15">
    <source>
        <dbReference type="Proteomes" id="UP000504632"/>
    </source>
</evidence>
<dbReference type="InterPro" id="IPR009057">
    <property type="entry name" value="Homeodomain-like_sf"/>
</dbReference>
<dbReference type="PROSITE" id="PS00027">
    <property type="entry name" value="HOMEOBOX_1"/>
    <property type="match status" value="1"/>
</dbReference>
<dbReference type="Pfam" id="PF00046">
    <property type="entry name" value="Homeodomain"/>
    <property type="match status" value="1"/>
</dbReference>
<dbReference type="InterPro" id="IPR017970">
    <property type="entry name" value="Homeobox_CS"/>
</dbReference>
<dbReference type="InterPro" id="IPR000972">
    <property type="entry name" value="TF_octamer"/>
</dbReference>
<feature type="compositionally biased region" description="Low complexity" evidence="12">
    <location>
        <begin position="524"/>
        <end position="549"/>
    </location>
</feature>
<sequence length="560" mass="58841">MFVPLPVPLVFQRTAPDFSAWRLKSPLALRSNNAGSPAPASRQVQGIFMGKSEDTPEMLSTHAPPAPPSQPPLPHTQLMLAGSQLAGDIQQLLQLQQLVLMPGHPLQSPAHFLLPQPQAQQGQQGLLPTPNLIPLPQQNQGGLLTSPPRLGLQTQREKSVESAVTPAPSTASMTPVTPHAEEPSDLEELEQFARTFKQRRIKLGFTQGDVGMAMGKLYGNDFSQTTISRFEALNLSFKNMCKLKPLLEKWLNDAETMAIDSMLPSPSSLSSPVLGFEGLPGRRRKKRTSIETNVRVALERHFMTNQKPTSEEILLMAEQLNMEKEVIRVWFCNRRQKEKRINPSSATPPLPSQPPPATHKPPCYSPHMMPGQGLSQAASGLSTTAASPTPSAACPMNPSGHAGMSSAPPPVTPPPLSTASPAPPSLSSPNLNTGNTLMGVSTGMNQALIGSNPLATMQALAASGGQMPISTLEGGGQMLLGGTGGPGGGLRPSLFLSRPTLLPMATGAGMGLVSTTRASPPPGASGVSPDSCSASPCSSPASFCSFSEASPPPLGGAMAE</sequence>
<feature type="DNA-binding region" description="Homeobox" evidence="9">
    <location>
        <begin position="283"/>
        <end position="342"/>
    </location>
</feature>
<dbReference type="FunFam" id="1.10.10.60:FF:000005">
    <property type="entry name" value="POU domain protein"/>
    <property type="match status" value="1"/>
</dbReference>
<dbReference type="GeneID" id="115828133"/>
<dbReference type="Pfam" id="PF00157">
    <property type="entry name" value="Pou"/>
    <property type="match status" value="1"/>
</dbReference>
<dbReference type="InterPro" id="IPR010982">
    <property type="entry name" value="Lambda_DNA-bd_dom_sf"/>
</dbReference>
<dbReference type="GO" id="GO:0000981">
    <property type="term" value="F:DNA-binding transcription factor activity, RNA polymerase II-specific"/>
    <property type="evidence" value="ECO:0007669"/>
    <property type="project" value="InterPro"/>
</dbReference>
<feature type="region of interest" description="Disordered" evidence="12">
    <location>
        <begin position="137"/>
        <end position="185"/>
    </location>
</feature>
<comment type="similarity">
    <text evidence="2">Belongs to the POU transcription factor family. Class-2 subfamily.</text>
</comment>
<comment type="subcellular location">
    <subcellularLocation>
        <location evidence="1 9 10">Nucleus</location>
    </subcellularLocation>
</comment>
<keyword evidence="4" id="KW-0217">Developmental protein</keyword>
<accession>A0A6J2WUI6</accession>
<evidence type="ECO:0000256" key="6">
    <source>
        <dbReference type="ARBA" id="ARBA00023155"/>
    </source>
</evidence>
<dbReference type="PROSITE" id="PS00465">
    <property type="entry name" value="POU_2"/>
    <property type="match status" value="1"/>
</dbReference>
<evidence type="ECO:0000256" key="3">
    <source>
        <dbReference type="ARBA" id="ARBA00010250"/>
    </source>
</evidence>
<dbReference type="GO" id="GO:0005634">
    <property type="term" value="C:nucleus"/>
    <property type="evidence" value="ECO:0007669"/>
    <property type="project" value="UniProtKB-SubCell"/>
</dbReference>
<evidence type="ECO:0000256" key="4">
    <source>
        <dbReference type="ARBA" id="ARBA00022473"/>
    </source>
</evidence>
<dbReference type="SUPFAM" id="SSF47413">
    <property type="entry name" value="lambda repressor-like DNA-binding domains"/>
    <property type="match status" value="1"/>
</dbReference>
<feature type="domain" description="Homeobox" evidence="13">
    <location>
        <begin position="281"/>
        <end position="341"/>
    </location>
</feature>
<dbReference type="InterPro" id="IPR000327">
    <property type="entry name" value="POU_dom"/>
</dbReference>
<feature type="compositionally biased region" description="Pro residues" evidence="12">
    <location>
        <begin position="346"/>
        <end position="359"/>
    </location>
</feature>
<dbReference type="Gene3D" id="1.10.10.60">
    <property type="entry name" value="Homeodomain-like"/>
    <property type="match status" value="1"/>
</dbReference>
<reference evidence="16" key="1">
    <citation type="submission" date="2025-08" db="UniProtKB">
        <authorList>
            <consortium name="RefSeq"/>
        </authorList>
    </citation>
    <scope>IDENTIFICATION</scope>
</reference>
<keyword evidence="6 9" id="KW-0371">Homeobox</keyword>